<feature type="chain" id="PRO_5034068103" evidence="2">
    <location>
        <begin position="24"/>
        <end position="320"/>
    </location>
</feature>
<evidence type="ECO:0000256" key="1">
    <source>
        <dbReference type="SAM" id="MobiDB-lite"/>
    </source>
</evidence>
<keyword evidence="2" id="KW-0732">Signal</keyword>
<evidence type="ECO:0000256" key="2">
    <source>
        <dbReference type="SAM" id="SignalP"/>
    </source>
</evidence>
<organism evidence="3 4">
    <name type="scientific">Letharia lupina</name>
    <dbReference type="NCBI Taxonomy" id="560253"/>
    <lineage>
        <taxon>Eukaryota</taxon>
        <taxon>Fungi</taxon>
        <taxon>Dikarya</taxon>
        <taxon>Ascomycota</taxon>
        <taxon>Pezizomycotina</taxon>
        <taxon>Lecanoromycetes</taxon>
        <taxon>OSLEUM clade</taxon>
        <taxon>Lecanoromycetidae</taxon>
        <taxon>Lecanorales</taxon>
        <taxon>Lecanorineae</taxon>
        <taxon>Parmeliaceae</taxon>
        <taxon>Letharia</taxon>
    </lineage>
</organism>
<dbReference type="RefSeq" id="XP_037151939.1">
    <property type="nucleotide sequence ID" value="XM_037291577.1"/>
</dbReference>
<feature type="signal peptide" evidence="2">
    <location>
        <begin position="1"/>
        <end position="23"/>
    </location>
</feature>
<dbReference type="GeneID" id="59329058"/>
<sequence length="320" mass="34519">MRFTLRHALLVAAAGGLFFRASSRPLESELSSLSLERRVDIDPIDPDVSMTDAPATEEASGTQGDDAPEDPTSADPAPAPAAGAASGPKPPLTVPELQARGDTAIENLNNAISQNTPDKNAANFKNVYKVTDVKAMRAAPDLGPILRDPALSGGSKNPRSGTYTEYTVINKVGGDPKNPILDLEVSGDQGTMINEVSYANKDNLPQGQRIHWSDQAFQAWNLEEGNPRLDLVIQRNIRNDDTNNAIQQFHTESKLRNNQPGVWLPGSAQYKALMGTDNGRPVARMLQDHHQAFGNKRVTKITTYATGGSRTKSLMSLQIG</sequence>
<keyword evidence="4" id="KW-1185">Reference proteome</keyword>
<evidence type="ECO:0000313" key="3">
    <source>
        <dbReference type="EMBL" id="KAF6222593.1"/>
    </source>
</evidence>
<dbReference type="Proteomes" id="UP000593566">
    <property type="component" value="Unassembled WGS sequence"/>
</dbReference>
<proteinExistence type="predicted"/>
<evidence type="ECO:0000313" key="4">
    <source>
        <dbReference type="Proteomes" id="UP000593566"/>
    </source>
</evidence>
<comment type="caution">
    <text evidence="3">The sequence shown here is derived from an EMBL/GenBank/DDBJ whole genome shotgun (WGS) entry which is preliminary data.</text>
</comment>
<dbReference type="EMBL" id="JACCJB010000011">
    <property type="protein sequence ID" value="KAF6222593.1"/>
    <property type="molecule type" value="Genomic_DNA"/>
</dbReference>
<reference evidence="3 4" key="1">
    <citation type="journal article" date="2020" name="Genomics">
        <title>Complete, high-quality genomes from long-read metagenomic sequencing of two wolf lichen thalli reveals enigmatic genome architecture.</title>
        <authorList>
            <person name="McKenzie S.K."/>
            <person name="Walston R.F."/>
            <person name="Allen J.L."/>
        </authorList>
    </citation>
    <scope>NUCLEOTIDE SEQUENCE [LARGE SCALE GENOMIC DNA]</scope>
    <source>
        <strain evidence="3">WasteWater1</strain>
    </source>
</reference>
<feature type="region of interest" description="Disordered" evidence="1">
    <location>
        <begin position="43"/>
        <end position="95"/>
    </location>
</feature>
<accession>A0A8H6CFT2</accession>
<feature type="compositionally biased region" description="Low complexity" evidence="1">
    <location>
        <begin position="70"/>
        <end position="87"/>
    </location>
</feature>
<protein>
    <submittedName>
        <fullName evidence="3">Uncharacterized protein</fullName>
    </submittedName>
</protein>
<name>A0A8H6CFT2_9LECA</name>
<gene>
    <name evidence="3" type="ORF">HO133_000640</name>
</gene>
<dbReference type="AlphaFoldDB" id="A0A8H6CFT2"/>